<evidence type="ECO:0000256" key="5">
    <source>
        <dbReference type="ARBA" id="ARBA00022723"/>
    </source>
</evidence>
<dbReference type="GO" id="GO:0005737">
    <property type="term" value="C:cytoplasm"/>
    <property type="evidence" value="ECO:0007669"/>
    <property type="project" value="TreeGrafter"/>
</dbReference>
<evidence type="ECO:0000313" key="25">
    <source>
        <dbReference type="EMBL" id="RZC34968.1"/>
    </source>
</evidence>
<keyword evidence="5" id="KW-0479">Metal-binding</keyword>
<comment type="catalytic activity">
    <reaction evidence="20">
        <text>N(6)-methyl-ATP + H2O = N(6)-methyl-AMP + diphosphate + H(+)</text>
        <dbReference type="Rhea" id="RHEA:67608"/>
        <dbReference type="ChEBI" id="CHEBI:15377"/>
        <dbReference type="ChEBI" id="CHEBI:15378"/>
        <dbReference type="ChEBI" id="CHEBI:33019"/>
        <dbReference type="ChEBI" id="CHEBI:144842"/>
        <dbReference type="ChEBI" id="CHEBI:172873"/>
    </reaction>
    <physiologicalReaction direction="left-to-right" evidence="20">
        <dbReference type="Rhea" id="RHEA:67609"/>
    </physiologicalReaction>
</comment>
<dbReference type="CDD" id="cd03427">
    <property type="entry name" value="NUDIX_MTH1_Nudt1"/>
    <property type="match status" value="1"/>
</dbReference>
<dbReference type="SUPFAM" id="SSF55811">
    <property type="entry name" value="Nudix"/>
    <property type="match status" value="1"/>
</dbReference>
<evidence type="ECO:0000256" key="11">
    <source>
        <dbReference type="ARBA" id="ARBA00024486"/>
    </source>
</evidence>
<evidence type="ECO:0000256" key="2">
    <source>
        <dbReference type="ARBA" id="ARBA00004123"/>
    </source>
</evidence>
<dbReference type="GO" id="GO:0046872">
    <property type="term" value="F:metal ion binding"/>
    <property type="evidence" value="ECO:0007669"/>
    <property type="project" value="UniProtKB-KW"/>
</dbReference>
<evidence type="ECO:0000259" key="24">
    <source>
        <dbReference type="PROSITE" id="PS51462"/>
    </source>
</evidence>
<dbReference type="Gene3D" id="3.90.79.10">
    <property type="entry name" value="Nucleoside Triphosphate Pyrophosphohydrolase"/>
    <property type="match status" value="1"/>
</dbReference>
<dbReference type="Pfam" id="PF00293">
    <property type="entry name" value="NUDIX"/>
    <property type="match status" value="1"/>
</dbReference>
<evidence type="ECO:0000256" key="17">
    <source>
        <dbReference type="ARBA" id="ARBA00030682"/>
    </source>
</evidence>
<keyword evidence="26" id="KW-1185">Reference proteome</keyword>
<dbReference type="EMBL" id="QDEB01075176">
    <property type="protein sequence ID" value="RZC34968.1"/>
    <property type="molecule type" value="Genomic_DNA"/>
</dbReference>
<evidence type="ECO:0000256" key="19">
    <source>
        <dbReference type="ARBA" id="ARBA00032071"/>
    </source>
</evidence>
<dbReference type="GO" id="GO:0005634">
    <property type="term" value="C:nucleus"/>
    <property type="evidence" value="ECO:0007669"/>
    <property type="project" value="UniProtKB-SubCell"/>
</dbReference>
<dbReference type="OrthoDB" id="408303at2759"/>
<evidence type="ECO:0000256" key="13">
    <source>
        <dbReference type="ARBA" id="ARBA00026103"/>
    </source>
</evidence>
<dbReference type="PANTHER" id="PTHR43758">
    <property type="entry name" value="7,8-DIHYDRO-8-OXOGUANINE TRIPHOSPHATASE"/>
    <property type="match status" value="1"/>
</dbReference>
<evidence type="ECO:0000256" key="21">
    <source>
        <dbReference type="ARBA" id="ARBA00048894"/>
    </source>
</evidence>
<dbReference type="AlphaFoldDB" id="A0A482VRH3"/>
<comment type="cofactor">
    <cofactor evidence="1">
        <name>Mg(2+)</name>
        <dbReference type="ChEBI" id="CHEBI:18420"/>
    </cofactor>
</comment>
<evidence type="ECO:0000256" key="8">
    <source>
        <dbReference type="ARBA" id="ARBA00023242"/>
    </source>
</evidence>
<dbReference type="InterPro" id="IPR015797">
    <property type="entry name" value="NUDIX_hydrolase-like_dom_sf"/>
</dbReference>
<comment type="catalytic activity">
    <reaction evidence="12">
        <text>2-oxo-ATP + H2O = 2-oxo-AMP + diphosphate + H(+)</text>
        <dbReference type="Rhea" id="RHEA:67392"/>
        <dbReference type="ChEBI" id="CHEBI:15377"/>
        <dbReference type="ChEBI" id="CHEBI:15378"/>
        <dbReference type="ChEBI" id="CHEBI:33019"/>
        <dbReference type="ChEBI" id="CHEBI:71395"/>
        <dbReference type="ChEBI" id="CHEBI:172878"/>
    </reaction>
    <physiologicalReaction direction="left-to-right" evidence="12">
        <dbReference type="Rhea" id="RHEA:67393"/>
    </physiologicalReaction>
</comment>
<evidence type="ECO:0000256" key="18">
    <source>
        <dbReference type="ARBA" id="ARBA00031927"/>
    </source>
</evidence>
<dbReference type="PROSITE" id="PS00893">
    <property type="entry name" value="NUDIX_BOX"/>
    <property type="match status" value="1"/>
</dbReference>
<proteinExistence type="inferred from homology"/>
<dbReference type="InterPro" id="IPR003563">
    <property type="entry name" value="8ODP"/>
</dbReference>
<comment type="subunit">
    <text evidence="4">Monomer.</text>
</comment>
<dbReference type="EC" id="3.6.1.56" evidence="13"/>
<sequence>MATRKLFTLVFLKRQGSVLLGLKTRGLGKGLWNGFGGKIEDGESVVNCARRELREECGLMASDLKQLGVVKYEADFEECASIVHVFTSSKFEGEEKASEEMNPIKWYKYHDIPYMQMWPDSVSWYPLMLQEKFFSAHVIYSTESTIRESIIQEYGSINNALKLAQ</sequence>
<evidence type="ECO:0000256" key="16">
    <source>
        <dbReference type="ARBA" id="ARBA00030634"/>
    </source>
</evidence>
<comment type="catalytic activity">
    <reaction evidence="22">
        <text>N(6)-methyl-dATP + H2O = N(6)-methyl-dAMP + diphosphate + H(+)</text>
        <dbReference type="Rhea" id="RHEA:67604"/>
        <dbReference type="ChEBI" id="CHEBI:15377"/>
        <dbReference type="ChEBI" id="CHEBI:15378"/>
        <dbReference type="ChEBI" id="CHEBI:33019"/>
        <dbReference type="ChEBI" id="CHEBI:169976"/>
        <dbReference type="ChEBI" id="CHEBI:172872"/>
    </reaction>
    <physiologicalReaction direction="left-to-right" evidence="22">
        <dbReference type="Rhea" id="RHEA:67605"/>
    </physiologicalReaction>
</comment>
<dbReference type="PROSITE" id="PS51462">
    <property type="entry name" value="NUDIX"/>
    <property type="match status" value="1"/>
</dbReference>
<dbReference type="GO" id="GO:0008413">
    <property type="term" value="F:8-oxo-7,8-dihydroguanosine triphosphate pyrophosphatase activity"/>
    <property type="evidence" value="ECO:0007669"/>
    <property type="project" value="InterPro"/>
</dbReference>
<comment type="catalytic activity">
    <reaction evidence="10">
        <text>2-oxo-dATP + H2O = 2-oxo-dAMP + diphosphate + H(+)</text>
        <dbReference type="Rhea" id="RHEA:31583"/>
        <dbReference type="ChEBI" id="CHEBI:15377"/>
        <dbReference type="ChEBI" id="CHEBI:15378"/>
        <dbReference type="ChEBI" id="CHEBI:33019"/>
        <dbReference type="ChEBI" id="CHEBI:63212"/>
        <dbReference type="ChEBI" id="CHEBI:77897"/>
        <dbReference type="EC" id="3.6.1.56"/>
    </reaction>
    <physiologicalReaction direction="left-to-right" evidence="10">
        <dbReference type="Rhea" id="RHEA:31584"/>
    </physiologicalReaction>
</comment>
<accession>A0A482VRH3</accession>
<keyword evidence="8" id="KW-0539">Nucleus</keyword>
<reference evidence="25 26" key="1">
    <citation type="submission" date="2017-03" db="EMBL/GenBank/DDBJ databases">
        <title>Genome of the blue death feigning beetle - Asbolus verrucosus.</title>
        <authorList>
            <person name="Rider S.D."/>
        </authorList>
    </citation>
    <scope>NUCLEOTIDE SEQUENCE [LARGE SCALE GENOMIC DNA]</scope>
    <source>
        <strain evidence="25">Butters</strain>
        <tissue evidence="25">Head and leg muscle</tissue>
    </source>
</reference>
<organism evidence="25 26">
    <name type="scientific">Asbolus verrucosus</name>
    <name type="common">Desert ironclad beetle</name>
    <dbReference type="NCBI Taxonomy" id="1661398"/>
    <lineage>
        <taxon>Eukaryota</taxon>
        <taxon>Metazoa</taxon>
        <taxon>Ecdysozoa</taxon>
        <taxon>Arthropoda</taxon>
        <taxon>Hexapoda</taxon>
        <taxon>Insecta</taxon>
        <taxon>Pterygota</taxon>
        <taxon>Neoptera</taxon>
        <taxon>Endopterygota</taxon>
        <taxon>Coleoptera</taxon>
        <taxon>Polyphaga</taxon>
        <taxon>Cucujiformia</taxon>
        <taxon>Tenebrionidae</taxon>
        <taxon>Pimeliinae</taxon>
        <taxon>Asbolus</taxon>
    </lineage>
</organism>
<dbReference type="InterPro" id="IPR020084">
    <property type="entry name" value="NUDIX_hydrolase_CS"/>
</dbReference>
<comment type="function">
    <text evidence="23">Oxidized purine nucleoside triphosphate hydrolase which is a prominent sanitizer of the oxidized nucleotide pool. Catalyzes the hydrolysis of 2-oxo-dATP (2-hydroxy-dATP) into 2-oxo-dAMP. Also has a significant hydrolase activity toward 2-oxo-ATP, 8-oxo-dGTP and 8-oxo-dATP. Through the hydrolysis of oxidized purine nucleoside triphosphates, prevents their incorporation into DNA and the subsequent transversions A:T to C:G and G:C to T:A. Also catalyzes the hydrolysis of methylated purine nucleoside triphosphate preventing their integration into DNA. Through this antimutagenic activity protects cells from oxidative stress.</text>
</comment>
<evidence type="ECO:0000256" key="6">
    <source>
        <dbReference type="ARBA" id="ARBA00022801"/>
    </source>
</evidence>
<evidence type="ECO:0000256" key="7">
    <source>
        <dbReference type="ARBA" id="ARBA00022842"/>
    </source>
</evidence>
<comment type="caution">
    <text evidence="25">The sequence shown here is derived from an EMBL/GenBank/DDBJ whole genome shotgun (WGS) entry which is preliminary data.</text>
</comment>
<gene>
    <name evidence="25" type="ORF">BDFB_001391</name>
</gene>
<evidence type="ECO:0000256" key="15">
    <source>
        <dbReference type="ARBA" id="ARBA00029673"/>
    </source>
</evidence>
<protein>
    <recommendedName>
        <fullName evidence="14">Oxidized purine nucleoside triphosphate hydrolase</fullName>
        <ecNumber evidence="13">3.6.1.56</ecNumber>
    </recommendedName>
    <alternativeName>
        <fullName evidence="18">2-hydroxy-dATP diphosphatase</fullName>
    </alternativeName>
    <alternativeName>
        <fullName evidence="17">7,8-dihydro-8-oxoguanine triphosphatase</fullName>
    </alternativeName>
    <alternativeName>
        <fullName evidence="16">8-oxo-dGTPase</fullName>
    </alternativeName>
    <alternativeName>
        <fullName evidence="19">Methylated purine nucleoside triphosphate hydrolase</fullName>
    </alternativeName>
    <alternativeName>
        <fullName evidence="15">Nucleoside diphosphate-linked moiety X motif 1</fullName>
    </alternativeName>
</protein>
<dbReference type="GO" id="GO:0042262">
    <property type="term" value="P:DNA protection"/>
    <property type="evidence" value="ECO:0007669"/>
    <property type="project" value="InterPro"/>
</dbReference>
<evidence type="ECO:0000256" key="20">
    <source>
        <dbReference type="ARBA" id="ARBA00048002"/>
    </source>
</evidence>
<evidence type="ECO:0000256" key="1">
    <source>
        <dbReference type="ARBA" id="ARBA00001946"/>
    </source>
</evidence>
<dbReference type="Proteomes" id="UP000292052">
    <property type="component" value="Unassembled WGS sequence"/>
</dbReference>
<dbReference type="STRING" id="1661398.A0A482VRH3"/>
<evidence type="ECO:0000256" key="12">
    <source>
        <dbReference type="ARBA" id="ARBA00024596"/>
    </source>
</evidence>
<comment type="catalytic activity">
    <reaction evidence="9">
        <text>8-oxo-dATP + H2O = 8-oxo-dAMP + diphosphate + H(+)</text>
        <dbReference type="Rhea" id="RHEA:65396"/>
        <dbReference type="ChEBI" id="CHEBI:15377"/>
        <dbReference type="ChEBI" id="CHEBI:15378"/>
        <dbReference type="ChEBI" id="CHEBI:33019"/>
        <dbReference type="ChEBI" id="CHEBI:71361"/>
        <dbReference type="ChEBI" id="CHEBI:172871"/>
    </reaction>
    <physiologicalReaction direction="left-to-right" evidence="9">
        <dbReference type="Rhea" id="RHEA:65397"/>
    </physiologicalReaction>
</comment>
<evidence type="ECO:0000256" key="10">
    <source>
        <dbReference type="ARBA" id="ARBA00024459"/>
    </source>
</evidence>
<dbReference type="PRINTS" id="PR01403">
    <property type="entry name" value="8OXTPHPHTASE"/>
</dbReference>
<feature type="domain" description="Nudix hydrolase" evidence="24">
    <location>
        <begin position="3"/>
        <end position="130"/>
    </location>
</feature>
<keyword evidence="6" id="KW-0378">Hydrolase</keyword>
<comment type="catalytic activity">
    <reaction evidence="11">
        <text>8-oxo-dGTP + H2O = 8-oxo-dGMP + diphosphate + H(+)</text>
        <dbReference type="Rhea" id="RHEA:31575"/>
        <dbReference type="ChEBI" id="CHEBI:15377"/>
        <dbReference type="ChEBI" id="CHEBI:15378"/>
        <dbReference type="ChEBI" id="CHEBI:33019"/>
        <dbReference type="ChEBI" id="CHEBI:63224"/>
        <dbReference type="ChEBI" id="CHEBI:77896"/>
    </reaction>
    <physiologicalReaction direction="left-to-right" evidence="11">
        <dbReference type="Rhea" id="RHEA:31576"/>
    </physiologicalReaction>
</comment>
<evidence type="ECO:0000313" key="26">
    <source>
        <dbReference type="Proteomes" id="UP000292052"/>
    </source>
</evidence>
<comment type="similarity">
    <text evidence="3">Belongs to the Nudix hydrolase family.</text>
</comment>
<evidence type="ECO:0000256" key="14">
    <source>
        <dbReference type="ARBA" id="ARBA00026218"/>
    </source>
</evidence>
<dbReference type="PANTHER" id="PTHR43758:SF2">
    <property type="entry name" value="OXIDIZED PURINE NUCLEOSIDE TRIPHOSPHATE HYDROLASE"/>
    <property type="match status" value="1"/>
</dbReference>
<comment type="subcellular location">
    <subcellularLocation>
        <location evidence="2">Nucleus</location>
    </subcellularLocation>
</comment>
<evidence type="ECO:0000256" key="3">
    <source>
        <dbReference type="ARBA" id="ARBA00005582"/>
    </source>
</evidence>
<name>A0A482VRH3_ASBVE</name>
<dbReference type="InterPro" id="IPR000086">
    <property type="entry name" value="NUDIX_hydrolase_dom"/>
</dbReference>
<comment type="catalytic activity">
    <reaction evidence="21">
        <text>O(6)-methyl-dGTP + H2O = O(6)-methyl-dGMP + diphosphate + H(+)</text>
        <dbReference type="Rhea" id="RHEA:67600"/>
        <dbReference type="ChEBI" id="CHEBI:15377"/>
        <dbReference type="ChEBI" id="CHEBI:15378"/>
        <dbReference type="ChEBI" id="CHEBI:33019"/>
        <dbReference type="ChEBI" id="CHEBI:169974"/>
        <dbReference type="ChEBI" id="CHEBI:169975"/>
    </reaction>
    <physiologicalReaction direction="left-to-right" evidence="21">
        <dbReference type="Rhea" id="RHEA:67601"/>
    </physiologicalReaction>
</comment>
<evidence type="ECO:0000256" key="4">
    <source>
        <dbReference type="ARBA" id="ARBA00011245"/>
    </source>
</evidence>
<evidence type="ECO:0000256" key="9">
    <source>
        <dbReference type="ARBA" id="ARBA00024448"/>
    </source>
</evidence>
<evidence type="ECO:0000256" key="22">
    <source>
        <dbReference type="ARBA" id="ARBA00049032"/>
    </source>
</evidence>
<dbReference type="GO" id="GO:0008828">
    <property type="term" value="F:dATP diphosphatase activity"/>
    <property type="evidence" value="ECO:0007669"/>
    <property type="project" value="UniProtKB-EC"/>
</dbReference>
<evidence type="ECO:0000256" key="23">
    <source>
        <dbReference type="ARBA" id="ARBA00053094"/>
    </source>
</evidence>
<keyword evidence="7" id="KW-0460">Magnesium</keyword>